<name>A0AAE3H6W7_9BACT</name>
<dbReference type="HAMAP" id="MF_01401">
    <property type="entry name" value="MsrA"/>
    <property type="match status" value="1"/>
</dbReference>
<comment type="catalytic activity">
    <reaction evidence="2 4">
        <text>L-methionyl-[protein] + [thioredoxin]-disulfide + H2O = L-methionyl-(S)-S-oxide-[protein] + [thioredoxin]-dithiol</text>
        <dbReference type="Rhea" id="RHEA:14217"/>
        <dbReference type="Rhea" id="RHEA-COMP:10698"/>
        <dbReference type="Rhea" id="RHEA-COMP:10700"/>
        <dbReference type="Rhea" id="RHEA-COMP:12313"/>
        <dbReference type="Rhea" id="RHEA-COMP:12315"/>
        <dbReference type="ChEBI" id="CHEBI:15377"/>
        <dbReference type="ChEBI" id="CHEBI:16044"/>
        <dbReference type="ChEBI" id="CHEBI:29950"/>
        <dbReference type="ChEBI" id="CHEBI:44120"/>
        <dbReference type="ChEBI" id="CHEBI:50058"/>
        <dbReference type="EC" id="1.8.4.11"/>
    </reaction>
</comment>
<feature type="signal peptide" evidence="5">
    <location>
        <begin position="1"/>
        <end position="23"/>
    </location>
</feature>
<dbReference type="InterPro" id="IPR002569">
    <property type="entry name" value="Met_Sox_Rdtase_MsrA_dom"/>
</dbReference>
<dbReference type="Gene3D" id="3.30.1060.10">
    <property type="entry name" value="Peptide methionine sulphoxide reductase MsrA"/>
    <property type="match status" value="1"/>
</dbReference>
<sequence length="210" mass="23339">MKLKSLSVFLFSTLILLSSCSQAQKKTKKAQANLSGLSKAYFASGCFWCVEEVFESVKGVKEVVSGYAGGKSVNPTYEEVGSGRTGHAEAVEVYYDPKVVDFKTLVKVFYGSQDPTTIGQAPDFGPQYRSIIFYSNPEEKAIADAAKADLAKSGVYKKPIVTEITKLDKFYDAEDYHQDYVKNNPSQSYVVGVSVPRFQRFKKKFPELLK</sequence>
<evidence type="ECO:0000313" key="7">
    <source>
        <dbReference type="EMBL" id="MCP9765873.1"/>
    </source>
</evidence>
<dbReference type="RefSeq" id="WP_255039575.1">
    <property type="nucleotide sequence ID" value="NZ_RJUF01000193.1"/>
</dbReference>
<comment type="function">
    <text evidence="4">Has an important function as a repair enzyme for proteins that have been inactivated by oxidation. Catalyzes the reversible oxidation-reduction of methionine sulfoxide in proteins to methionine.</text>
</comment>
<dbReference type="PROSITE" id="PS51257">
    <property type="entry name" value="PROKAR_LIPOPROTEIN"/>
    <property type="match status" value="1"/>
</dbReference>
<evidence type="ECO:0000256" key="3">
    <source>
        <dbReference type="ARBA" id="ARBA00048782"/>
    </source>
</evidence>
<accession>A0AAE3H6W7</accession>
<dbReference type="EC" id="1.8.4.11" evidence="4"/>
<dbReference type="Proteomes" id="UP001204144">
    <property type="component" value="Unassembled WGS sequence"/>
</dbReference>
<dbReference type="SUPFAM" id="SSF55068">
    <property type="entry name" value="Peptide methionine sulfoxide reductase"/>
    <property type="match status" value="1"/>
</dbReference>
<dbReference type="Pfam" id="PF01625">
    <property type="entry name" value="PMSR"/>
    <property type="match status" value="1"/>
</dbReference>
<evidence type="ECO:0000256" key="5">
    <source>
        <dbReference type="SAM" id="SignalP"/>
    </source>
</evidence>
<evidence type="ECO:0000256" key="1">
    <source>
        <dbReference type="ARBA" id="ARBA00023002"/>
    </source>
</evidence>
<comment type="caution">
    <text evidence="7">The sequence shown here is derived from an EMBL/GenBank/DDBJ whole genome shotgun (WGS) entry which is preliminary data.</text>
</comment>
<dbReference type="PANTHER" id="PTHR43774:SF1">
    <property type="entry name" value="PEPTIDE METHIONINE SULFOXIDE REDUCTASE MSRA 2"/>
    <property type="match status" value="1"/>
</dbReference>
<proteinExistence type="inferred from homology"/>
<evidence type="ECO:0000259" key="6">
    <source>
        <dbReference type="Pfam" id="PF01625"/>
    </source>
</evidence>
<keyword evidence="1 4" id="KW-0560">Oxidoreductase</keyword>
<evidence type="ECO:0000313" key="8">
    <source>
        <dbReference type="Proteomes" id="UP001204144"/>
    </source>
</evidence>
<dbReference type="EMBL" id="RJUF01000193">
    <property type="protein sequence ID" value="MCP9765873.1"/>
    <property type="molecule type" value="Genomic_DNA"/>
</dbReference>
<feature type="active site" evidence="4">
    <location>
        <position position="46"/>
    </location>
</feature>
<reference evidence="7 8" key="1">
    <citation type="submission" date="2018-11" db="EMBL/GenBank/DDBJ databases">
        <title>Novel bacteria species description.</title>
        <authorList>
            <person name="Han J.-H."/>
        </authorList>
    </citation>
    <scope>NUCLEOTIDE SEQUENCE [LARGE SCALE GENOMIC DNA]</scope>
    <source>
        <strain evidence="7 8">KCTC23259</strain>
    </source>
</reference>
<dbReference type="NCBIfam" id="TIGR00401">
    <property type="entry name" value="msrA"/>
    <property type="match status" value="1"/>
</dbReference>
<dbReference type="InterPro" id="IPR036509">
    <property type="entry name" value="Met_Sox_Rdtase_MsrA_sf"/>
</dbReference>
<keyword evidence="5" id="KW-0732">Signal</keyword>
<feature type="domain" description="Peptide methionine sulphoxide reductase MsrA" evidence="6">
    <location>
        <begin position="39"/>
        <end position="189"/>
    </location>
</feature>
<evidence type="ECO:0000256" key="4">
    <source>
        <dbReference type="HAMAP-Rule" id="MF_01401"/>
    </source>
</evidence>
<dbReference type="AlphaFoldDB" id="A0AAE3H6W7"/>
<keyword evidence="8" id="KW-1185">Reference proteome</keyword>
<dbReference type="GO" id="GO:0008113">
    <property type="term" value="F:peptide-methionine (S)-S-oxide reductase activity"/>
    <property type="evidence" value="ECO:0007669"/>
    <property type="project" value="UniProtKB-UniRule"/>
</dbReference>
<comment type="similarity">
    <text evidence="4">Belongs to the MsrA Met sulfoxide reductase family.</text>
</comment>
<dbReference type="PANTHER" id="PTHR43774">
    <property type="entry name" value="PEPTIDE METHIONINE SULFOXIDE REDUCTASE"/>
    <property type="match status" value="1"/>
</dbReference>
<evidence type="ECO:0000256" key="2">
    <source>
        <dbReference type="ARBA" id="ARBA00047806"/>
    </source>
</evidence>
<organism evidence="7 8">
    <name type="scientific">Lacihabitans soyangensis</name>
    <dbReference type="NCBI Taxonomy" id="869394"/>
    <lineage>
        <taxon>Bacteria</taxon>
        <taxon>Pseudomonadati</taxon>
        <taxon>Bacteroidota</taxon>
        <taxon>Cytophagia</taxon>
        <taxon>Cytophagales</taxon>
        <taxon>Leadbetterellaceae</taxon>
        <taxon>Lacihabitans</taxon>
    </lineage>
</organism>
<comment type="catalytic activity">
    <reaction evidence="3 4">
        <text>[thioredoxin]-disulfide + L-methionine + H2O = L-methionine (S)-S-oxide + [thioredoxin]-dithiol</text>
        <dbReference type="Rhea" id="RHEA:19993"/>
        <dbReference type="Rhea" id="RHEA-COMP:10698"/>
        <dbReference type="Rhea" id="RHEA-COMP:10700"/>
        <dbReference type="ChEBI" id="CHEBI:15377"/>
        <dbReference type="ChEBI" id="CHEBI:29950"/>
        <dbReference type="ChEBI" id="CHEBI:50058"/>
        <dbReference type="ChEBI" id="CHEBI:57844"/>
        <dbReference type="ChEBI" id="CHEBI:58772"/>
        <dbReference type="EC" id="1.8.4.11"/>
    </reaction>
</comment>
<gene>
    <name evidence="4 7" type="primary">msrA</name>
    <name evidence="7" type="ORF">EGI31_23300</name>
</gene>
<feature type="chain" id="PRO_5042220827" description="Peptide methionine sulfoxide reductase MsrA" evidence="5">
    <location>
        <begin position="24"/>
        <end position="210"/>
    </location>
</feature>
<protein>
    <recommendedName>
        <fullName evidence="4">Peptide methionine sulfoxide reductase MsrA</fullName>
        <shortName evidence="4">Protein-methionine-S-oxide reductase</shortName>
        <ecNumber evidence="4">1.8.4.11</ecNumber>
    </recommendedName>
    <alternativeName>
        <fullName evidence="4">Peptide-methionine (S)-S-oxide reductase</fullName>
        <shortName evidence="4">Peptide Met(O) reductase</shortName>
    </alternativeName>
</protein>